<evidence type="ECO:0000313" key="8">
    <source>
        <dbReference type="EMBL" id="QDT97394.1"/>
    </source>
</evidence>
<keyword evidence="5 7" id="KW-0472">Membrane</keyword>
<dbReference type="HAMAP" id="MF_01416">
    <property type="entry name" value="ATP_synth_delta_bact"/>
    <property type="match status" value="1"/>
</dbReference>
<keyword evidence="6 7" id="KW-0066">ATP synthesis</keyword>
<dbReference type="InterPro" id="IPR000711">
    <property type="entry name" value="ATPase_OSCP/dsu"/>
</dbReference>
<dbReference type="GO" id="GO:0046933">
    <property type="term" value="F:proton-transporting ATP synthase activity, rotational mechanism"/>
    <property type="evidence" value="ECO:0007669"/>
    <property type="project" value="UniProtKB-UniRule"/>
</dbReference>
<comment type="similarity">
    <text evidence="7">Belongs to the ATPase delta chain family.</text>
</comment>
<gene>
    <name evidence="7 8" type="primary">atpH</name>
    <name evidence="8" type="ORF">V144x_28690</name>
</gene>
<protein>
    <recommendedName>
        <fullName evidence="7">ATP synthase subunit delta</fullName>
    </recommendedName>
    <alternativeName>
        <fullName evidence="7">ATP synthase F(1) sector subunit delta</fullName>
    </alternativeName>
    <alternativeName>
        <fullName evidence="7">F-type ATPase subunit delta</fullName>
        <shortName evidence="7">F-ATPase subunit delta</shortName>
    </alternativeName>
</protein>
<keyword evidence="2 7" id="KW-0813">Transport</keyword>
<comment type="subcellular location">
    <subcellularLocation>
        <location evidence="7">Cell membrane</location>
        <topology evidence="7">Peripheral membrane protein</topology>
    </subcellularLocation>
    <subcellularLocation>
        <location evidence="1">Membrane</location>
    </subcellularLocation>
</comment>
<accession>A0A517VWL5</accession>
<dbReference type="AlphaFoldDB" id="A0A517VWL5"/>
<dbReference type="PANTHER" id="PTHR11910">
    <property type="entry name" value="ATP SYNTHASE DELTA CHAIN"/>
    <property type="match status" value="1"/>
</dbReference>
<evidence type="ECO:0000256" key="6">
    <source>
        <dbReference type="ARBA" id="ARBA00023310"/>
    </source>
</evidence>
<evidence type="ECO:0000256" key="3">
    <source>
        <dbReference type="ARBA" id="ARBA00022781"/>
    </source>
</evidence>
<dbReference type="PRINTS" id="PR00125">
    <property type="entry name" value="ATPASEDELTA"/>
</dbReference>
<dbReference type="Proteomes" id="UP000318704">
    <property type="component" value="Chromosome"/>
</dbReference>
<dbReference type="Pfam" id="PF00213">
    <property type="entry name" value="OSCP"/>
    <property type="match status" value="1"/>
</dbReference>
<comment type="function">
    <text evidence="7">This protein is part of the stalk that links CF(0) to CF(1). It either transmits conformational changes from CF(0) to CF(1) or is implicated in proton conduction.</text>
</comment>
<keyword evidence="7" id="KW-0139">CF(1)</keyword>
<dbReference type="NCBIfam" id="TIGR01145">
    <property type="entry name" value="ATP_synt_delta"/>
    <property type="match status" value="1"/>
</dbReference>
<comment type="function">
    <text evidence="7">F(1)F(0) ATP synthase produces ATP from ADP in the presence of a proton or sodium gradient. F-type ATPases consist of two structural domains, F(1) containing the extramembraneous catalytic core and F(0) containing the membrane proton channel, linked together by a central stalk and a peripheral stalk. During catalysis, ATP synthesis in the catalytic domain of F(1) is coupled via a rotary mechanism of the central stalk subunits to proton translocation.</text>
</comment>
<evidence type="ECO:0000256" key="7">
    <source>
        <dbReference type="HAMAP-Rule" id="MF_01416"/>
    </source>
</evidence>
<dbReference type="EMBL" id="CP037920">
    <property type="protein sequence ID" value="QDT97394.1"/>
    <property type="molecule type" value="Genomic_DNA"/>
</dbReference>
<evidence type="ECO:0000256" key="4">
    <source>
        <dbReference type="ARBA" id="ARBA00023065"/>
    </source>
</evidence>
<keyword evidence="4 7" id="KW-0406">Ion transport</keyword>
<evidence type="ECO:0000313" key="9">
    <source>
        <dbReference type="Proteomes" id="UP000318704"/>
    </source>
</evidence>
<dbReference type="KEGG" id="gaw:V144x_28690"/>
<dbReference type="GO" id="GO:0005886">
    <property type="term" value="C:plasma membrane"/>
    <property type="evidence" value="ECO:0007669"/>
    <property type="project" value="UniProtKB-SubCell"/>
</dbReference>
<evidence type="ECO:0000256" key="5">
    <source>
        <dbReference type="ARBA" id="ARBA00023136"/>
    </source>
</evidence>
<dbReference type="Gene3D" id="1.10.520.20">
    <property type="entry name" value="N-terminal domain of the delta subunit of the F1F0-ATP synthase"/>
    <property type="match status" value="1"/>
</dbReference>
<sequence>MVRVNDQKEVKTHVPSVMEDPSATSVAKVYSKAFLGSIKESERDSVIEEFTEIIDLAMTQQPVFGRMLMSNALNKDERLSLVDRVFAPHASELLTNFLRVLARHERLELLPLIFTQIKTLRDTEAGKKAVSVRSAFELSEQNLTNIEKCLNEALGFSPVIETSIDQSVIGGLVIQVDDTVYDGSLRTRLKQLRGRLSNRSIHEIQSGRDRFSHPEGN</sequence>
<proteinExistence type="inferred from homology"/>
<reference evidence="8 9" key="1">
    <citation type="submission" date="2019-03" db="EMBL/GenBank/DDBJ databases">
        <title>Deep-cultivation of Planctomycetes and their phenomic and genomic characterization uncovers novel biology.</title>
        <authorList>
            <person name="Wiegand S."/>
            <person name="Jogler M."/>
            <person name="Boedeker C."/>
            <person name="Pinto D."/>
            <person name="Vollmers J."/>
            <person name="Rivas-Marin E."/>
            <person name="Kohn T."/>
            <person name="Peeters S.H."/>
            <person name="Heuer A."/>
            <person name="Rast P."/>
            <person name="Oberbeckmann S."/>
            <person name="Bunk B."/>
            <person name="Jeske O."/>
            <person name="Meyerdierks A."/>
            <person name="Storesund J.E."/>
            <person name="Kallscheuer N."/>
            <person name="Luecker S."/>
            <person name="Lage O.M."/>
            <person name="Pohl T."/>
            <person name="Merkel B.J."/>
            <person name="Hornburger P."/>
            <person name="Mueller R.-W."/>
            <person name="Bruemmer F."/>
            <person name="Labrenz M."/>
            <person name="Spormann A.M."/>
            <person name="Op den Camp H."/>
            <person name="Overmann J."/>
            <person name="Amann R."/>
            <person name="Jetten M.S.M."/>
            <person name="Mascher T."/>
            <person name="Medema M.H."/>
            <person name="Devos D.P."/>
            <person name="Kaster A.-K."/>
            <person name="Ovreas L."/>
            <person name="Rohde M."/>
            <person name="Galperin M.Y."/>
            <person name="Jogler C."/>
        </authorList>
    </citation>
    <scope>NUCLEOTIDE SEQUENCE [LARGE SCALE GENOMIC DNA]</scope>
    <source>
        <strain evidence="8 9">V144</strain>
    </source>
</reference>
<evidence type="ECO:0000256" key="2">
    <source>
        <dbReference type="ARBA" id="ARBA00022448"/>
    </source>
</evidence>
<dbReference type="InterPro" id="IPR026015">
    <property type="entry name" value="ATP_synth_OSCP/delta_N_sf"/>
</dbReference>
<name>A0A517VWL5_9PLAN</name>
<organism evidence="8 9">
    <name type="scientific">Gimesia aquarii</name>
    <dbReference type="NCBI Taxonomy" id="2527964"/>
    <lineage>
        <taxon>Bacteria</taxon>
        <taxon>Pseudomonadati</taxon>
        <taxon>Planctomycetota</taxon>
        <taxon>Planctomycetia</taxon>
        <taxon>Planctomycetales</taxon>
        <taxon>Planctomycetaceae</taxon>
        <taxon>Gimesia</taxon>
    </lineage>
</organism>
<keyword evidence="7" id="KW-1003">Cell membrane</keyword>
<evidence type="ECO:0000256" key="1">
    <source>
        <dbReference type="ARBA" id="ARBA00004370"/>
    </source>
</evidence>
<dbReference type="GO" id="GO:0045259">
    <property type="term" value="C:proton-transporting ATP synthase complex"/>
    <property type="evidence" value="ECO:0007669"/>
    <property type="project" value="UniProtKB-KW"/>
</dbReference>
<dbReference type="SUPFAM" id="SSF47928">
    <property type="entry name" value="N-terminal domain of the delta subunit of the F1F0-ATP synthase"/>
    <property type="match status" value="1"/>
</dbReference>
<keyword evidence="3 7" id="KW-0375">Hydrogen ion transport</keyword>